<feature type="domain" description="4Fe-4S ferredoxin-type" evidence="6">
    <location>
        <begin position="20"/>
        <end position="49"/>
    </location>
</feature>
<evidence type="ECO:0000256" key="4">
    <source>
        <dbReference type="ARBA" id="ARBA00023004"/>
    </source>
</evidence>
<evidence type="ECO:0000313" key="7">
    <source>
        <dbReference type="EMBL" id="GAK60869.1"/>
    </source>
</evidence>
<evidence type="ECO:0000256" key="1">
    <source>
        <dbReference type="ARBA" id="ARBA00022485"/>
    </source>
</evidence>
<dbReference type="Gene3D" id="1.10.1060.10">
    <property type="entry name" value="Alpha-helical ferredoxin"/>
    <property type="match status" value="1"/>
</dbReference>
<dbReference type="PANTHER" id="PTHR43255">
    <property type="entry name" value="IRON-SULFUR-BINDING OXIDOREDUCTASE FADF-RELATED-RELATED"/>
    <property type="match status" value="1"/>
</dbReference>
<evidence type="ECO:0000256" key="2">
    <source>
        <dbReference type="ARBA" id="ARBA00022723"/>
    </source>
</evidence>
<evidence type="ECO:0000259" key="6">
    <source>
        <dbReference type="PROSITE" id="PS51379"/>
    </source>
</evidence>
<keyword evidence="3" id="KW-0560">Oxidoreductase</keyword>
<proteinExistence type="predicted"/>
<dbReference type="GO" id="GO:0016491">
    <property type="term" value="F:oxidoreductase activity"/>
    <property type="evidence" value="ECO:0007669"/>
    <property type="project" value="UniProtKB-KW"/>
</dbReference>
<gene>
    <name evidence="7" type="ORF">U27_00767</name>
</gene>
<keyword evidence="5" id="KW-0411">Iron-sulfur</keyword>
<dbReference type="InterPro" id="IPR017896">
    <property type="entry name" value="4Fe4S_Fe-S-bd"/>
</dbReference>
<dbReference type="Proteomes" id="UP000030661">
    <property type="component" value="Unassembled WGS sequence"/>
</dbReference>
<dbReference type="InterPro" id="IPR009051">
    <property type="entry name" value="Helical_ferredxn"/>
</dbReference>
<accession>A0A081C8G4</accession>
<dbReference type="PROSITE" id="PS51379">
    <property type="entry name" value="4FE4S_FER_2"/>
    <property type="match status" value="1"/>
</dbReference>
<dbReference type="eggNOG" id="COG1150">
    <property type="taxonomic scope" value="Bacteria"/>
</dbReference>
<dbReference type="GO" id="GO:0051539">
    <property type="term" value="F:4 iron, 4 sulfur cluster binding"/>
    <property type="evidence" value="ECO:0007669"/>
    <property type="project" value="UniProtKB-KW"/>
</dbReference>
<dbReference type="HOGENOM" id="CLU_1756644_0_0_0"/>
<evidence type="ECO:0000256" key="3">
    <source>
        <dbReference type="ARBA" id="ARBA00023002"/>
    </source>
</evidence>
<evidence type="ECO:0000313" key="8">
    <source>
        <dbReference type="Proteomes" id="UP000030661"/>
    </source>
</evidence>
<dbReference type="AlphaFoldDB" id="A0A081C8G4"/>
<dbReference type="GO" id="GO:0046872">
    <property type="term" value="F:metal ion binding"/>
    <property type="evidence" value="ECO:0007669"/>
    <property type="project" value="UniProtKB-KW"/>
</dbReference>
<dbReference type="InterPro" id="IPR051460">
    <property type="entry name" value="HdrC_iron-sulfur_subunit"/>
</dbReference>
<name>A0A081C8G4_VECG1</name>
<keyword evidence="8" id="KW-1185">Reference proteome</keyword>
<reference evidence="7" key="1">
    <citation type="journal article" date="2015" name="PeerJ">
        <title>First genomic representation of candidate bacterial phylum KSB3 points to enhanced environmental sensing as a trigger of wastewater bulking.</title>
        <authorList>
            <person name="Sekiguchi Y."/>
            <person name="Ohashi A."/>
            <person name="Parks D.H."/>
            <person name="Yamauchi T."/>
            <person name="Tyson G.W."/>
            <person name="Hugenholtz P."/>
        </authorList>
    </citation>
    <scope>NUCLEOTIDE SEQUENCE [LARGE SCALE GENOMIC DNA]</scope>
</reference>
<dbReference type="InterPro" id="IPR017900">
    <property type="entry name" value="4Fe4S_Fe_S_CS"/>
</dbReference>
<dbReference type="GO" id="GO:0005886">
    <property type="term" value="C:plasma membrane"/>
    <property type="evidence" value="ECO:0007669"/>
    <property type="project" value="TreeGrafter"/>
</dbReference>
<dbReference type="Pfam" id="PF13183">
    <property type="entry name" value="Fer4_8"/>
    <property type="match status" value="1"/>
</dbReference>
<dbReference type="STRING" id="1499967.U27_00767"/>
<dbReference type="PANTHER" id="PTHR43255:SF1">
    <property type="entry name" value="IRON-SULFUR-BINDING OXIDOREDUCTASE FADF-RELATED"/>
    <property type="match status" value="1"/>
</dbReference>
<keyword evidence="1" id="KW-0004">4Fe-4S</keyword>
<dbReference type="PROSITE" id="PS00198">
    <property type="entry name" value="4FE4S_FER_1"/>
    <property type="match status" value="2"/>
</dbReference>
<sequence>METITLTKLDPNFKFELAEKPGAANIRKCYACGTCTAGCPVFHVEHTYNPRKLIHKILLGMREQVLSSKVIWLCLRCYTCTANCPHDVDFSNIMMSLREMAIEEGYAPPEILEQIDFLTTAANDLRKDCINLFLHEGDITKEQIRENFEKMLQQIEKPGF</sequence>
<protein>
    <submittedName>
        <fullName evidence="7">Putative CoB--CoM heterodisulfide reductase, subunit C</fullName>
    </submittedName>
</protein>
<keyword evidence="2" id="KW-0479">Metal-binding</keyword>
<evidence type="ECO:0000256" key="5">
    <source>
        <dbReference type="ARBA" id="ARBA00023014"/>
    </source>
</evidence>
<dbReference type="EMBL" id="DF820475">
    <property type="protein sequence ID" value="GAK60869.1"/>
    <property type="molecule type" value="Genomic_DNA"/>
</dbReference>
<organism evidence="7">
    <name type="scientific">Vecturithrix granuli</name>
    <dbReference type="NCBI Taxonomy" id="1499967"/>
    <lineage>
        <taxon>Bacteria</taxon>
        <taxon>Candidatus Moduliflexota</taxon>
        <taxon>Candidatus Vecturitrichia</taxon>
        <taxon>Candidatus Vecturitrichales</taxon>
        <taxon>Candidatus Vecturitrichaceae</taxon>
        <taxon>Candidatus Vecturithrix</taxon>
    </lineage>
</organism>
<dbReference type="SUPFAM" id="SSF46548">
    <property type="entry name" value="alpha-helical ferredoxin"/>
    <property type="match status" value="1"/>
</dbReference>
<keyword evidence="4" id="KW-0408">Iron</keyword>